<comment type="caution">
    <text evidence="2">The sequence shown here is derived from an EMBL/GenBank/DDBJ whole genome shotgun (WGS) entry which is preliminary data.</text>
</comment>
<evidence type="ECO:0000256" key="1">
    <source>
        <dbReference type="SAM" id="Phobius"/>
    </source>
</evidence>
<keyword evidence="3" id="KW-1185">Reference proteome</keyword>
<name>A0A1V9G4P9_9BACT</name>
<reference evidence="2 3" key="1">
    <citation type="submission" date="2016-03" db="EMBL/GenBank/DDBJ databases">
        <title>Niastella vici sp. nov., isolated from farmland soil.</title>
        <authorList>
            <person name="Chen L."/>
            <person name="Wang D."/>
            <person name="Yang S."/>
            <person name="Wang G."/>
        </authorList>
    </citation>
    <scope>NUCLEOTIDE SEQUENCE [LARGE SCALE GENOMIC DNA]</scope>
    <source>
        <strain evidence="2 3">DJ57</strain>
    </source>
</reference>
<keyword evidence="1" id="KW-0472">Membrane</keyword>
<keyword evidence="1" id="KW-0812">Transmembrane</keyword>
<dbReference type="AlphaFoldDB" id="A0A1V9G4P9"/>
<feature type="transmembrane region" description="Helical" evidence="1">
    <location>
        <begin position="53"/>
        <end position="74"/>
    </location>
</feature>
<sequence>MLNLFRKRKNEKQYPHLDKAAAFFARNIIRSQSNIANWLSKYEQRMTIPQKKIALILFCISMTILAGTLLYQAVTGSSSSSWFQQPSIVIPETHPLPDSAVLNQMSIHMDTLSIEIDTIHH</sequence>
<dbReference type="STRING" id="1703345.A3860_17595"/>
<proteinExistence type="predicted"/>
<protein>
    <submittedName>
        <fullName evidence="2">Uncharacterized protein</fullName>
    </submittedName>
</protein>
<gene>
    <name evidence="2" type="ORF">A3860_17595</name>
</gene>
<evidence type="ECO:0000313" key="3">
    <source>
        <dbReference type="Proteomes" id="UP000192796"/>
    </source>
</evidence>
<keyword evidence="1" id="KW-1133">Transmembrane helix</keyword>
<dbReference type="RefSeq" id="WP_081146345.1">
    <property type="nucleotide sequence ID" value="NZ_LVYD01000024.1"/>
</dbReference>
<dbReference type="EMBL" id="LVYD01000024">
    <property type="protein sequence ID" value="OQP65478.1"/>
    <property type="molecule type" value="Genomic_DNA"/>
</dbReference>
<dbReference type="Proteomes" id="UP000192796">
    <property type="component" value="Unassembled WGS sequence"/>
</dbReference>
<organism evidence="2 3">
    <name type="scientific">Niastella vici</name>
    <dbReference type="NCBI Taxonomy" id="1703345"/>
    <lineage>
        <taxon>Bacteria</taxon>
        <taxon>Pseudomonadati</taxon>
        <taxon>Bacteroidota</taxon>
        <taxon>Chitinophagia</taxon>
        <taxon>Chitinophagales</taxon>
        <taxon>Chitinophagaceae</taxon>
        <taxon>Niastella</taxon>
    </lineage>
</organism>
<accession>A0A1V9G4P9</accession>
<evidence type="ECO:0000313" key="2">
    <source>
        <dbReference type="EMBL" id="OQP65478.1"/>
    </source>
</evidence>